<accession>A0A516KI60</accession>
<evidence type="ECO:0000256" key="7">
    <source>
        <dbReference type="ARBA" id="ARBA00047899"/>
    </source>
</evidence>
<gene>
    <name evidence="10" type="ORF">FN924_13280</name>
</gene>
<name>A0A516KI60_9BACI</name>
<evidence type="ECO:0000256" key="6">
    <source>
        <dbReference type="ARBA" id="ARBA00022840"/>
    </source>
</evidence>
<evidence type="ECO:0000313" key="11">
    <source>
        <dbReference type="Proteomes" id="UP000315215"/>
    </source>
</evidence>
<evidence type="ECO:0000259" key="9">
    <source>
        <dbReference type="PROSITE" id="PS50011"/>
    </source>
</evidence>
<keyword evidence="3" id="KW-0808">Transferase</keyword>
<evidence type="ECO:0000256" key="3">
    <source>
        <dbReference type="ARBA" id="ARBA00022679"/>
    </source>
</evidence>
<dbReference type="EMBL" id="CP041666">
    <property type="protein sequence ID" value="QDP41079.1"/>
    <property type="molecule type" value="Genomic_DNA"/>
</dbReference>
<evidence type="ECO:0000256" key="2">
    <source>
        <dbReference type="ARBA" id="ARBA00022527"/>
    </source>
</evidence>
<dbReference type="Proteomes" id="UP000315215">
    <property type="component" value="Chromosome"/>
</dbReference>
<keyword evidence="2" id="KW-0723">Serine/threonine-protein kinase</keyword>
<evidence type="ECO:0000256" key="4">
    <source>
        <dbReference type="ARBA" id="ARBA00022741"/>
    </source>
</evidence>
<comment type="catalytic activity">
    <reaction evidence="8">
        <text>L-seryl-[protein] + ATP = O-phospho-L-seryl-[protein] + ADP + H(+)</text>
        <dbReference type="Rhea" id="RHEA:17989"/>
        <dbReference type="Rhea" id="RHEA-COMP:9863"/>
        <dbReference type="Rhea" id="RHEA-COMP:11604"/>
        <dbReference type="ChEBI" id="CHEBI:15378"/>
        <dbReference type="ChEBI" id="CHEBI:29999"/>
        <dbReference type="ChEBI" id="CHEBI:30616"/>
        <dbReference type="ChEBI" id="CHEBI:83421"/>
        <dbReference type="ChEBI" id="CHEBI:456216"/>
        <dbReference type="EC" id="2.7.11.1"/>
    </reaction>
</comment>
<dbReference type="KEGG" id="aqt:FN924_13280"/>
<dbReference type="Pfam" id="PF00069">
    <property type="entry name" value="Pkinase"/>
    <property type="match status" value="1"/>
</dbReference>
<organism evidence="10 11">
    <name type="scientific">Radiobacillus deserti</name>
    <dbReference type="NCBI Taxonomy" id="2594883"/>
    <lineage>
        <taxon>Bacteria</taxon>
        <taxon>Bacillati</taxon>
        <taxon>Bacillota</taxon>
        <taxon>Bacilli</taxon>
        <taxon>Bacillales</taxon>
        <taxon>Bacillaceae</taxon>
        <taxon>Radiobacillus</taxon>
    </lineage>
</organism>
<keyword evidence="4" id="KW-0547">Nucleotide-binding</keyword>
<keyword evidence="5 10" id="KW-0418">Kinase</keyword>
<evidence type="ECO:0000256" key="8">
    <source>
        <dbReference type="ARBA" id="ARBA00048679"/>
    </source>
</evidence>
<proteinExistence type="predicted"/>
<dbReference type="AlphaFoldDB" id="A0A516KI60"/>
<keyword evidence="11" id="KW-1185">Reference proteome</keyword>
<dbReference type="SUPFAM" id="SSF56112">
    <property type="entry name" value="Protein kinase-like (PK-like)"/>
    <property type="match status" value="1"/>
</dbReference>
<dbReference type="InterPro" id="IPR000719">
    <property type="entry name" value="Prot_kinase_dom"/>
</dbReference>
<dbReference type="PANTHER" id="PTHR24363:SF0">
    <property type="entry name" value="SERINE_THREONINE KINASE LIKE DOMAIN CONTAINING 1"/>
    <property type="match status" value="1"/>
</dbReference>
<dbReference type="Gene3D" id="1.10.510.10">
    <property type="entry name" value="Transferase(Phosphotransferase) domain 1"/>
    <property type="match status" value="1"/>
</dbReference>
<comment type="catalytic activity">
    <reaction evidence="7">
        <text>L-threonyl-[protein] + ATP = O-phospho-L-threonyl-[protein] + ADP + H(+)</text>
        <dbReference type="Rhea" id="RHEA:46608"/>
        <dbReference type="Rhea" id="RHEA-COMP:11060"/>
        <dbReference type="Rhea" id="RHEA-COMP:11605"/>
        <dbReference type="ChEBI" id="CHEBI:15378"/>
        <dbReference type="ChEBI" id="CHEBI:30013"/>
        <dbReference type="ChEBI" id="CHEBI:30616"/>
        <dbReference type="ChEBI" id="CHEBI:61977"/>
        <dbReference type="ChEBI" id="CHEBI:456216"/>
        <dbReference type="EC" id="2.7.11.1"/>
    </reaction>
</comment>
<keyword evidence="6" id="KW-0067">ATP-binding</keyword>
<reference evidence="10 11" key="1">
    <citation type="submission" date="2019-07" db="EMBL/GenBank/DDBJ databases">
        <authorList>
            <person name="Li J."/>
        </authorList>
    </citation>
    <scope>NUCLEOTIDE SEQUENCE [LARGE SCALE GENOMIC DNA]</scope>
    <source>
        <strain evidence="10 11">TKL69</strain>
    </source>
</reference>
<evidence type="ECO:0000256" key="5">
    <source>
        <dbReference type="ARBA" id="ARBA00022777"/>
    </source>
</evidence>
<evidence type="ECO:0000256" key="1">
    <source>
        <dbReference type="ARBA" id="ARBA00012513"/>
    </source>
</evidence>
<dbReference type="PROSITE" id="PS50011">
    <property type="entry name" value="PROTEIN_KINASE_DOM"/>
    <property type="match status" value="1"/>
</dbReference>
<dbReference type="RefSeq" id="WP_143895262.1">
    <property type="nucleotide sequence ID" value="NZ_CP041666.1"/>
</dbReference>
<dbReference type="GO" id="GO:0004674">
    <property type="term" value="F:protein serine/threonine kinase activity"/>
    <property type="evidence" value="ECO:0007669"/>
    <property type="project" value="UniProtKB-KW"/>
</dbReference>
<dbReference type="PANTHER" id="PTHR24363">
    <property type="entry name" value="SERINE/THREONINE PROTEIN KINASE"/>
    <property type="match status" value="1"/>
</dbReference>
<dbReference type="InterPro" id="IPR011009">
    <property type="entry name" value="Kinase-like_dom_sf"/>
</dbReference>
<evidence type="ECO:0000313" key="10">
    <source>
        <dbReference type="EMBL" id="QDP41079.1"/>
    </source>
</evidence>
<sequence length="255" mass="30078">MLDVWRLLKRMYRSFLDTRFKKGTVIHNRYQVESFLGAGSYGYSYLCYDTSQKRLCVLKQMTKSKKEKEMREQFQQEAFILKEMEHPQIPTFYESFLDKGVLFLAMEYISGMNLEDVLFEKKETFSEQEALYLVKDIATILGFVHATGFIHGDVRIPNVILRDNHPYLIDFGLSTKMKDGRMAQEDFYDLGDFLLFLLYSTYNGKPKKGRAWTEELTLQPNTRTLIEKLLGIQEPFHETEEIVESVEFLLKQYVN</sequence>
<dbReference type="EC" id="2.7.11.1" evidence="1"/>
<feature type="domain" description="Protein kinase" evidence="9">
    <location>
        <begin position="30"/>
        <end position="255"/>
    </location>
</feature>
<dbReference type="OrthoDB" id="9788659at2"/>
<protein>
    <recommendedName>
        <fullName evidence="1">non-specific serine/threonine protein kinase</fullName>
        <ecNumber evidence="1">2.7.11.1</ecNumber>
    </recommendedName>
</protein>
<dbReference type="GO" id="GO:0005524">
    <property type="term" value="F:ATP binding"/>
    <property type="evidence" value="ECO:0007669"/>
    <property type="project" value="UniProtKB-KW"/>
</dbReference>